<dbReference type="CDD" id="cd01301">
    <property type="entry name" value="rDP_like"/>
    <property type="match status" value="1"/>
</dbReference>
<keyword evidence="5" id="KW-1185">Reference proteome</keyword>
<feature type="transmembrane region" description="Helical" evidence="3">
    <location>
        <begin position="47"/>
        <end position="65"/>
    </location>
</feature>
<dbReference type="AlphaFoldDB" id="A0A4U0WED7"/>
<dbReference type="GO" id="GO:0006508">
    <property type="term" value="P:proteolysis"/>
    <property type="evidence" value="ECO:0007669"/>
    <property type="project" value="UniProtKB-KW"/>
</dbReference>
<proteinExistence type="inferred from homology"/>
<evidence type="ECO:0000313" key="5">
    <source>
        <dbReference type="Proteomes" id="UP000308768"/>
    </source>
</evidence>
<dbReference type="EC" id="3.4.13.19" evidence="2"/>
<keyword evidence="2" id="KW-0482">Metalloprotease</keyword>
<comment type="caution">
    <text evidence="4">The sequence shown here is derived from an EMBL/GenBank/DDBJ whole genome shotgun (WGS) entry which is preliminary data.</text>
</comment>
<dbReference type="GO" id="GO:0070573">
    <property type="term" value="F:metallodipeptidase activity"/>
    <property type="evidence" value="ECO:0007669"/>
    <property type="project" value="InterPro"/>
</dbReference>
<dbReference type="EMBL" id="NAJN01001874">
    <property type="protein sequence ID" value="TKA60703.1"/>
    <property type="molecule type" value="Genomic_DNA"/>
</dbReference>
<name>A0A4U0WED7_9PEZI</name>
<reference evidence="4 5" key="1">
    <citation type="submission" date="2017-03" db="EMBL/GenBank/DDBJ databases">
        <title>Genomes of endolithic fungi from Antarctica.</title>
        <authorList>
            <person name="Coleine C."/>
            <person name="Masonjones S."/>
            <person name="Stajich J.E."/>
        </authorList>
    </citation>
    <scope>NUCLEOTIDE SEQUENCE [LARGE SCALE GENOMIC DNA]</scope>
    <source>
        <strain evidence="4 5">CCFEE 5187</strain>
    </source>
</reference>
<dbReference type="GO" id="GO:0046872">
    <property type="term" value="F:metal ion binding"/>
    <property type="evidence" value="ECO:0007669"/>
    <property type="project" value="UniProtKB-UniRule"/>
</dbReference>
<dbReference type="Proteomes" id="UP000308768">
    <property type="component" value="Unassembled WGS sequence"/>
</dbReference>
<evidence type="ECO:0000256" key="2">
    <source>
        <dbReference type="RuleBase" id="RU341113"/>
    </source>
</evidence>
<dbReference type="PANTHER" id="PTHR10443">
    <property type="entry name" value="MICROSOMAL DIPEPTIDASE"/>
    <property type="match status" value="1"/>
</dbReference>
<dbReference type="SUPFAM" id="SSF51556">
    <property type="entry name" value="Metallo-dependent hydrolases"/>
    <property type="match status" value="1"/>
</dbReference>
<dbReference type="InterPro" id="IPR032466">
    <property type="entry name" value="Metal_Hydrolase"/>
</dbReference>
<gene>
    <name evidence="4" type="ORF">B0A49_09014</name>
</gene>
<keyword evidence="2" id="KW-0378">Hydrolase</keyword>
<protein>
    <recommendedName>
        <fullName evidence="2">Dipeptidase</fullName>
        <ecNumber evidence="2">3.4.13.19</ecNumber>
    </recommendedName>
</protein>
<evidence type="ECO:0000256" key="1">
    <source>
        <dbReference type="ARBA" id="ARBA00022997"/>
    </source>
</evidence>
<dbReference type="PANTHER" id="PTHR10443:SF12">
    <property type="entry name" value="DIPEPTIDASE"/>
    <property type="match status" value="1"/>
</dbReference>
<dbReference type="STRING" id="331657.A0A4U0WED7"/>
<dbReference type="InterPro" id="IPR008257">
    <property type="entry name" value="Pept_M19"/>
</dbReference>
<comment type="similarity">
    <text evidence="2">Belongs to the metallo-dependent hydrolases superfamily. Peptidase M19 family.</text>
</comment>
<keyword evidence="3" id="KW-1133">Transmembrane helix</keyword>
<sequence length="496" mass="54306">MAELPVVEKASRAEVVRVQADEGSESSGLLGGGASPRRRSGKVRARAFIYAFVTGCLCMWWISAFSRYTALLGRHHKHLTVEQRADKILTENPLIDGHNDLMILLRYLYKNQIYGSDFKDKFENGGMPYHVDLPRLDRGKVGGAFWSAFVPCPKNGSDFSDGSYAPSVRATLEQLDLFHRLGAAYPKYFTPAPSHRAALHAFSHSQLISPTAIEGLHQIGNSLSTLRLYHRLGVRYATLTWNCHNAYADAALLTSASGDTVVAPPLWGGVSAAGRTLVAEMNRLGMMVDLSHVSAATMRDALGGSAASKNWTGSLAPPIFSHSSAYALCPHPRNVPDDVLDLVKQRGSLVMVNFSPDFISCIPASAPGNGGLPDIYERNNTLVQVVRHVMYIGDRIGYDHVGLGTDFDGIASTPAGLEDVSRFPSLVAEMLRRGVSDRDAAKVVGRNLLRVWKEVDRVAERLQREMPPVEDQLPDMRGMELGFDGKRELGVEVHEL</sequence>
<keyword evidence="3" id="KW-0812">Transmembrane</keyword>
<keyword evidence="3" id="KW-0472">Membrane</keyword>
<keyword evidence="2" id="KW-0479">Metal-binding</keyword>
<evidence type="ECO:0000256" key="3">
    <source>
        <dbReference type="SAM" id="Phobius"/>
    </source>
</evidence>
<comment type="cofactor">
    <cofactor evidence="2">
        <name>Zn(2+)</name>
        <dbReference type="ChEBI" id="CHEBI:29105"/>
    </cofactor>
</comment>
<dbReference type="Gene3D" id="3.20.20.140">
    <property type="entry name" value="Metal-dependent hydrolases"/>
    <property type="match status" value="1"/>
</dbReference>
<accession>A0A4U0WED7</accession>
<dbReference type="Pfam" id="PF01244">
    <property type="entry name" value="Peptidase_M19"/>
    <property type="match status" value="1"/>
</dbReference>
<keyword evidence="2" id="KW-0645">Protease</keyword>
<organism evidence="4 5">
    <name type="scientific">Cryomyces minteri</name>
    <dbReference type="NCBI Taxonomy" id="331657"/>
    <lineage>
        <taxon>Eukaryota</taxon>
        <taxon>Fungi</taxon>
        <taxon>Dikarya</taxon>
        <taxon>Ascomycota</taxon>
        <taxon>Pezizomycotina</taxon>
        <taxon>Dothideomycetes</taxon>
        <taxon>Dothideomycetes incertae sedis</taxon>
        <taxon>Cryomyces</taxon>
    </lineage>
</organism>
<dbReference type="PROSITE" id="PS51365">
    <property type="entry name" value="RENAL_DIPEPTIDASE_2"/>
    <property type="match status" value="1"/>
</dbReference>
<comment type="catalytic activity">
    <reaction evidence="2">
        <text>an L-aminoacyl-L-amino acid + H2O = 2 an L-alpha-amino acid</text>
        <dbReference type="Rhea" id="RHEA:48940"/>
        <dbReference type="ChEBI" id="CHEBI:15377"/>
        <dbReference type="ChEBI" id="CHEBI:59869"/>
        <dbReference type="ChEBI" id="CHEBI:77460"/>
        <dbReference type="EC" id="3.4.13.19"/>
    </reaction>
</comment>
<dbReference type="OrthoDB" id="445695at2759"/>
<evidence type="ECO:0000313" key="4">
    <source>
        <dbReference type="EMBL" id="TKA60703.1"/>
    </source>
</evidence>
<keyword evidence="1 2" id="KW-0224">Dipeptidase</keyword>
<keyword evidence="2" id="KW-0862">Zinc</keyword>